<evidence type="ECO:0000313" key="2">
    <source>
        <dbReference type="EMBL" id="MBB0243497.1"/>
    </source>
</evidence>
<proteinExistence type="predicted"/>
<dbReference type="AlphaFoldDB" id="A0A7W3TB48"/>
<evidence type="ECO:0000256" key="1">
    <source>
        <dbReference type="SAM" id="Phobius"/>
    </source>
</evidence>
<accession>A0A7W3TB48</accession>
<gene>
    <name evidence="2" type="ORF">FNQ90_05085</name>
</gene>
<feature type="transmembrane region" description="Helical" evidence="1">
    <location>
        <begin position="25"/>
        <end position="55"/>
    </location>
</feature>
<evidence type="ECO:0000313" key="3">
    <source>
        <dbReference type="Proteomes" id="UP000538929"/>
    </source>
</evidence>
<dbReference type="EMBL" id="VKHT01000085">
    <property type="protein sequence ID" value="MBB0243497.1"/>
    <property type="molecule type" value="Genomic_DNA"/>
</dbReference>
<keyword evidence="3" id="KW-1185">Reference proteome</keyword>
<sequence>MESWEEAEIKTLTEKEKRYTRLSWLIIWAALGILGLVVLMVVVGIPLMITMMAFVSR</sequence>
<dbReference type="RefSeq" id="WP_182605158.1">
    <property type="nucleotide sequence ID" value="NZ_VKHT01000085.1"/>
</dbReference>
<keyword evidence="1" id="KW-0812">Transmembrane</keyword>
<reference evidence="3" key="1">
    <citation type="submission" date="2019-10" db="EMBL/GenBank/DDBJ databases">
        <title>Streptomyces sp. nov., a novel actinobacterium isolated from alkaline environment.</title>
        <authorList>
            <person name="Golinska P."/>
        </authorList>
    </citation>
    <scope>NUCLEOTIDE SEQUENCE [LARGE SCALE GENOMIC DNA]</scope>
    <source>
        <strain evidence="3">DSM 42118</strain>
    </source>
</reference>
<protein>
    <submittedName>
        <fullName evidence="2">Uncharacterized protein</fullName>
    </submittedName>
</protein>
<name>A0A7W3TB48_9ACTN</name>
<organism evidence="2 3">
    <name type="scientific">Streptomyces alkaliphilus</name>
    <dbReference type="NCBI Taxonomy" id="1472722"/>
    <lineage>
        <taxon>Bacteria</taxon>
        <taxon>Bacillati</taxon>
        <taxon>Actinomycetota</taxon>
        <taxon>Actinomycetes</taxon>
        <taxon>Kitasatosporales</taxon>
        <taxon>Streptomycetaceae</taxon>
        <taxon>Streptomyces</taxon>
    </lineage>
</organism>
<keyword evidence="1" id="KW-1133">Transmembrane helix</keyword>
<comment type="caution">
    <text evidence="2">The sequence shown here is derived from an EMBL/GenBank/DDBJ whole genome shotgun (WGS) entry which is preliminary data.</text>
</comment>
<dbReference type="Proteomes" id="UP000538929">
    <property type="component" value="Unassembled WGS sequence"/>
</dbReference>
<keyword evidence="1" id="KW-0472">Membrane</keyword>